<dbReference type="Proteomes" id="UP001345013">
    <property type="component" value="Unassembled WGS sequence"/>
</dbReference>
<dbReference type="InterPro" id="IPR044760">
    <property type="entry name" value="TRAPPC2L"/>
</dbReference>
<reference evidence="3 4" key="1">
    <citation type="submission" date="2023-08" db="EMBL/GenBank/DDBJ databases">
        <title>Black Yeasts Isolated from many extreme environments.</title>
        <authorList>
            <person name="Coleine C."/>
            <person name="Stajich J.E."/>
            <person name="Selbmann L."/>
        </authorList>
    </citation>
    <scope>NUCLEOTIDE SEQUENCE [LARGE SCALE GENOMIC DNA]</scope>
    <source>
        <strain evidence="3 4">CCFEE 5885</strain>
    </source>
</reference>
<gene>
    <name evidence="3" type="ORF">LTR24_006434</name>
</gene>
<comment type="caution">
    <text evidence="3">The sequence shown here is derived from an EMBL/GenBank/DDBJ whole genome shotgun (WGS) entry which is preliminary data.</text>
</comment>
<dbReference type="Pfam" id="PF04628">
    <property type="entry name" value="Sedlin_N"/>
    <property type="match status" value="1"/>
</dbReference>
<dbReference type="EMBL" id="JAVRRG010000083">
    <property type="protein sequence ID" value="KAK5087724.1"/>
    <property type="molecule type" value="Genomic_DNA"/>
</dbReference>
<dbReference type="InterPro" id="IPR006722">
    <property type="entry name" value="Sedlin"/>
</dbReference>
<sequence length="223" mass="24957">MVSAYVKRIIEFFPASLVDLDLDLDLTYTTTLNFPTNSTYNLMALASTPAIACIGIIGQHDNPLHISLFPPHESEQLEMHFLLNSSLDIFDIRLKNKTVDQDLGLLHAVDERLATYGWLTNTGIKFIIAIDMMGRPPADTLPNSQARNLPPVLGLRDADLKPAWKAIQSAYIALLMNPFYTPDTRTPLQTMHATGKSAEITSKRFITEMHRIGNMWYPGVTTL</sequence>
<protein>
    <recommendedName>
        <fullName evidence="2">Trafficking protein particle complex subunit 2-like protein</fullName>
    </recommendedName>
</protein>
<evidence type="ECO:0000256" key="1">
    <source>
        <dbReference type="ARBA" id="ARBA00006626"/>
    </source>
</evidence>
<dbReference type="PANTHER" id="PTHR12403">
    <property type="entry name" value="TRAFFICKING PROTEIN PARTICLE COMPLEX SUBUNIT 2"/>
    <property type="match status" value="1"/>
</dbReference>
<evidence type="ECO:0000256" key="2">
    <source>
        <dbReference type="ARBA" id="ARBA00024408"/>
    </source>
</evidence>
<accession>A0ABR0K631</accession>
<dbReference type="CDD" id="cd14854">
    <property type="entry name" value="TRAPPC2L"/>
    <property type="match status" value="1"/>
</dbReference>
<keyword evidence="4" id="KW-1185">Reference proteome</keyword>
<dbReference type="InterPro" id="IPR011012">
    <property type="entry name" value="Longin-like_dom_sf"/>
</dbReference>
<dbReference type="SUPFAM" id="SSF64356">
    <property type="entry name" value="SNARE-like"/>
    <property type="match status" value="1"/>
</dbReference>
<evidence type="ECO:0000313" key="3">
    <source>
        <dbReference type="EMBL" id="KAK5087724.1"/>
    </source>
</evidence>
<evidence type="ECO:0000313" key="4">
    <source>
        <dbReference type="Proteomes" id="UP001345013"/>
    </source>
</evidence>
<organism evidence="3 4">
    <name type="scientific">Lithohypha guttulata</name>
    <dbReference type="NCBI Taxonomy" id="1690604"/>
    <lineage>
        <taxon>Eukaryota</taxon>
        <taxon>Fungi</taxon>
        <taxon>Dikarya</taxon>
        <taxon>Ascomycota</taxon>
        <taxon>Pezizomycotina</taxon>
        <taxon>Eurotiomycetes</taxon>
        <taxon>Chaetothyriomycetidae</taxon>
        <taxon>Chaetothyriales</taxon>
        <taxon>Trichomeriaceae</taxon>
        <taxon>Lithohypha</taxon>
    </lineage>
</organism>
<comment type="similarity">
    <text evidence="1">Belongs to the TRAPP small subunits family. Sedlin subfamily.</text>
</comment>
<dbReference type="Gene3D" id="3.30.450.70">
    <property type="match status" value="1"/>
</dbReference>
<name>A0ABR0K631_9EURO</name>
<proteinExistence type="inferred from homology"/>